<protein>
    <submittedName>
        <fullName evidence="2">Uncharacterized protein</fullName>
    </submittedName>
</protein>
<accession>A0ABU5RXU9</accession>
<evidence type="ECO:0000313" key="3">
    <source>
        <dbReference type="Proteomes" id="UP001304461"/>
    </source>
</evidence>
<dbReference type="Proteomes" id="UP001304461">
    <property type="component" value="Unassembled WGS sequence"/>
</dbReference>
<keyword evidence="3" id="KW-1185">Reference proteome</keyword>
<dbReference type="EMBL" id="JAYGHX010000013">
    <property type="protein sequence ID" value="MEA5392613.1"/>
    <property type="molecule type" value="Genomic_DNA"/>
</dbReference>
<reference evidence="2 3" key="1">
    <citation type="submission" date="2023-12" db="EMBL/GenBank/DDBJ databases">
        <title>Baltic Sea Cyanobacteria.</title>
        <authorList>
            <person name="Delbaje E."/>
            <person name="Fewer D.P."/>
            <person name="Shishido T.K."/>
        </authorList>
    </citation>
    <scope>NUCLEOTIDE SEQUENCE [LARGE SCALE GENOMIC DNA]</scope>
    <source>
        <strain evidence="2 3">UHCC 0139</strain>
    </source>
</reference>
<evidence type="ECO:0000256" key="1">
    <source>
        <dbReference type="SAM" id="MobiDB-lite"/>
    </source>
</evidence>
<feature type="region of interest" description="Disordered" evidence="1">
    <location>
        <begin position="85"/>
        <end position="104"/>
    </location>
</feature>
<comment type="caution">
    <text evidence="2">The sequence shown here is derived from an EMBL/GenBank/DDBJ whole genome shotgun (WGS) entry which is preliminary data.</text>
</comment>
<sequence>MGLRIDEATFLERALSRFGGRYDYSQINYKSYRSPVKIRCLEHPVREIVITPERHLQTTGGCKYCLRNYRNQTLERVLRLDCEPSERPAPLQTPPVAGPKSKAV</sequence>
<proteinExistence type="predicted"/>
<name>A0ABU5RXU9_9CYAN</name>
<evidence type="ECO:0000313" key="2">
    <source>
        <dbReference type="EMBL" id="MEA5392613.1"/>
    </source>
</evidence>
<gene>
    <name evidence="2" type="ORF">VB738_15220</name>
</gene>
<organism evidence="2 3">
    <name type="scientific">Cyanobium gracile UHCC 0139</name>
    <dbReference type="NCBI Taxonomy" id="3110308"/>
    <lineage>
        <taxon>Bacteria</taxon>
        <taxon>Bacillati</taxon>
        <taxon>Cyanobacteriota</taxon>
        <taxon>Cyanophyceae</taxon>
        <taxon>Synechococcales</taxon>
        <taxon>Prochlorococcaceae</taxon>
        <taxon>Cyanobium</taxon>
    </lineage>
</organism>
<dbReference type="RefSeq" id="WP_323306554.1">
    <property type="nucleotide sequence ID" value="NZ_JAYGHX010000013.1"/>
</dbReference>